<feature type="region of interest" description="Disordered" evidence="1">
    <location>
        <begin position="79"/>
        <end position="114"/>
    </location>
</feature>
<dbReference type="RefSeq" id="WP_386056946.1">
    <property type="nucleotide sequence ID" value="NZ_JBHTKL010000001.1"/>
</dbReference>
<dbReference type="EMBL" id="JBHTKL010000001">
    <property type="protein sequence ID" value="MFD1018443.1"/>
    <property type="molecule type" value="Genomic_DNA"/>
</dbReference>
<organism evidence="2 3">
    <name type="scientific">Thalassobacillus hwangdonensis</name>
    <dbReference type="NCBI Taxonomy" id="546108"/>
    <lineage>
        <taxon>Bacteria</taxon>
        <taxon>Bacillati</taxon>
        <taxon>Bacillota</taxon>
        <taxon>Bacilli</taxon>
        <taxon>Bacillales</taxon>
        <taxon>Bacillaceae</taxon>
        <taxon>Thalassobacillus</taxon>
    </lineage>
</organism>
<dbReference type="Proteomes" id="UP001596990">
    <property type="component" value="Unassembled WGS sequence"/>
</dbReference>
<dbReference type="InterPro" id="IPR020108">
    <property type="entry name" value="Spore_coat_CotD"/>
</dbReference>
<dbReference type="Pfam" id="PF11122">
    <property type="entry name" value="Spore-coat_CotD"/>
    <property type="match status" value="1"/>
</dbReference>
<proteinExistence type="predicted"/>
<name>A0ABW3L1G0_9BACI</name>
<evidence type="ECO:0000313" key="2">
    <source>
        <dbReference type="EMBL" id="MFD1018443.1"/>
    </source>
</evidence>
<protein>
    <submittedName>
        <fullName evidence="2">CotD family spore coat protein</fullName>
    </submittedName>
</protein>
<evidence type="ECO:0000256" key="1">
    <source>
        <dbReference type="SAM" id="MobiDB-lite"/>
    </source>
</evidence>
<keyword evidence="3" id="KW-1185">Reference proteome</keyword>
<accession>A0ABW3L1G0</accession>
<reference evidence="3" key="1">
    <citation type="journal article" date="2019" name="Int. J. Syst. Evol. Microbiol.">
        <title>The Global Catalogue of Microorganisms (GCM) 10K type strain sequencing project: providing services to taxonomists for standard genome sequencing and annotation.</title>
        <authorList>
            <consortium name="The Broad Institute Genomics Platform"/>
            <consortium name="The Broad Institute Genome Sequencing Center for Infectious Disease"/>
            <person name="Wu L."/>
            <person name="Ma J."/>
        </authorList>
    </citation>
    <scope>NUCLEOTIDE SEQUENCE [LARGE SCALE GENOMIC DNA]</scope>
    <source>
        <strain evidence="3">CCUG 56607</strain>
    </source>
</reference>
<keyword evidence="2" id="KW-0946">Virion</keyword>
<gene>
    <name evidence="2" type="ORF">ACFQ2J_04440</name>
</gene>
<comment type="caution">
    <text evidence="2">The sequence shown here is derived from an EMBL/GenBank/DDBJ whole genome shotgun (WGS) entry which is preliminary data.</text>
</comment>
<keyword evidence="2" id="KW-0167">Capsid protein</keyword>
<evidence type="ECO:0000313" key="3">
    <source>
        <dbReference type="Proteomes" id="UP001596990"/>
    </source>
</evidence>
<sequence>MFNKHMNCGCPQVSPAQQVVHPTKHCVKHNFYKQDVNHIYPTHTTVMNHHLTENKHFFPQTQSVENTFNQTNTFMPPQQVSPAMQGPRPPMGPGGPGGQVAGAQTGMGPGSQVAGAQTGMGPMGSNMPPMGAQGMMPGMGRKRPWR</sequence>
<feature type="compositionally biased region" description="Gly residues" evidence="1">
    <location>
        <begin position="94"/>
        <end position="109"/>
    </location>
</feature>